<organism evidence="1">
    <name type="scientific">Anguilla anguilla</name>
    <name type="common">European freshwater eel</name>
    <name type="synonym">Muraena anguilla</name>
    <dbReference type="NCBI Taxonomy" id="7936"/>
    <lineage>
        <taxon>Eukaryota</taxon>
        <taxon>Metazoa</taxon>
        <taxon>Chordata</taxon>
        <taxon>Craniata</taxon>
        <taxon>Vertebrata</taxon>
        <taxon>Euteleostomi</taxon>
        <taxon>Actinopterygii</taxon>
        <taxon>Neopterygii</taxon>
        <taxon>Teleostei</taxon>
        <taxon>Anguilliformes</taxon>
        <taxon>Anguillidae</taxon>
        <taxon>Anguilla</taxon>
    </lineage>
</organism>
<reference evidence="1" key="1">
    <citation type="submission" date="2014-11" db="EMBL/GenBank/DDBJ databases">
        <authorList>
            <person name="Amaro Gonzalez C."/>
        </authorList>
    </citation>
    <scope>NUCLEOTIDE SEQUENCE</scope>
</reference>
<evidence type="ECO:0000313" key="1">
    <source>
        <dbReference type="EMBL" id="JAH91833.1"/>
    </source>
</evidence>
<protein>
    <submittedName>
        <fullName evidence="1">Uncharacterized protein</fullName>
    </submittedName>
</protein>
<dbReference type="EMBL" id="GBXM01016744">
    <property type="protein sequence ID" value="JAH91833.1"/>
    <property type="molecule type" value="Transcribed_RNA"/>
</dbReference>
<sequence length="100" mass="11471">MSVSDCPFYILAPILRFPKESTTPYNDSIGNSAALPTIRNGHRRFESRIQSYNFSLVRKTTLPLAVLRRHQLMLNVPSVSPVVKQRKISCHFRPHTYGML</sequence>
<dbReference type="AlphaFoldDB" id="A0A0E9WQV6"/>
<accession>A0A0E9WQV6</accession>
<name>A0A0E9WQV6_ANGAN</name>
<reference evidence="1" key="2">
    <citation type="journal article" date="2015" name="Fish Shellfish Immunol.">
        <title>Early steps in the European eel (Anguilla anguilla)-Vibrio vulnificus interaction in the gills: Role of the RtxA13 toxin.</title>
        <authorList>
            <person name="Callol A."/>
            <person name="Pajuelo D."/>
            <person name="Ebbesson L."/>
            <person name="Teles M."/>
            <person name="MacKenzie S."/>
            <person name="Amaro C."/>
        </authorList>
    </citation>
    <scope>NUCLEOTIDE SEQUENCE</scope>
</reference>
<proteinExistence type="predicted"/>